<evidence type="ECO:0000313" key="1">
    <source>
        <dbReference type="EMBL" id="KAF9595302.1"/>
    </source>
</evidence>
<comment type="caution">
    <text evidence="1">The sequence shown here is derived from an EMBL/GenBank/DDBJ whole genome shotgun (WGS) entry which is preliminary data.</text>
</comment>
<dbReference type="OrthoDB" id="1929311at2759"/>
<keyword evidence="2" id="KW-1185">Reference proteome</keyword>
<gene>
    <name evidence="1" type="ORF">IFM89_038437</name>
</gene>
<dbReference type="EMBL" id="JADFTS010000008">
    <property type="protein sequence ID" value="KAF9595302.1"/>
    <property type="molecule type" value="Genomic_DNA"/>
</dbReference>
<protein>
    <submittedName>
        <fullName evidence="1">Uncharacterized protein</fullName>
    </submittedName>
</protein>
<accession>A0A835HBL0</accession>
<reference evidence="1 2" key="1">
    <citation type="submission" date="2020-10" db="EMBL/GenBank/DDBJ databases">
        <title>The Coptis chinensis genome and diversification of protoberbering-type alkaloids.</title>
        <authorList>
            <person name="Wang B."/>
            <person name="Shu S."/>
            <person name="Song C."/>
            <person name="Liu Y."/>
        </authorList>
    </citation>
    <scope>NUCLEOTIDE SEQUENCE [LARGE SCALE GENOMIC DNA]</scope>
    <source>
        <strain evidence="1">HL-2020</strain>
        <tissue evidence="1">Leaf</tissue>
    </source>
</reference>
<sequence length="106" mass="11853">MHQRLYADGHLLALRGLRSLTVDCCAAKLFAKHMKVEDQFFSSRCSGSNSEGGNLYLAYVAEGLGKSQNWKDMETSEEEWVTVYSPSTTVAALAKLQDINCLNYLR</sequence>
<dbReference type="Gene3D" id="1.50.10.160">
    <property type="match status" value="1"/>
</dbReference>
<organism evidence="1 2">
    <name type="scientific">Coptis chinensis</name>
    <dbReference type="NCBI Taxonomy" id="261450"/>
    <lineage>
        <taxon>Eukaryota</taxon>
        <taxon>Viridiplantae</taxon>
        <taxon>Streptophyta</taxon>
        <taxon>Embryophyta</taxon>
        <taxon>Tracheophyta</taxon>
        <taxon>Spermatophyta</taxon>
        <taxon>Magnoliopsida</taxon>
        <taxon>Ranunculales</taxon>
        <taxon>Ranunculaceae</taxon>
        <taxon>Coptidoideae</taxon>
        <taxon>Coptis</taxon>
    </lineage>
</organism>
<evidence type="ECO:0000313" key="2">
    <source>
        <dbReference type="Proteomes" id="UP000631114"/>
    </source>
</evidence>
<dbReference type="Proteomes" id="UP000631114">
    <property type="component" value="Unassembled WGS sequence"/>
</dbReference>
<proteinExistence type="predicted"/>
<dbReference type="AlphaFoldDB" id="A0A835HBL0"/>
<name>A0A835HBL0_9MAGN</name>